<sequence length="428" mass="48023">MPAQGYYPLHIPHNIAIGVYNSAIAAFDNKFQQGDAIYIVDASVNTEGKVSASVYVFRGGILRATVTFDDDDAQRRRDYADYNGQLSSTCKGFATANVANKYFVARPKTPSQNVDSPAISNVQPKTTRQLAPHPRIRRHPSPCISMPSPINIDIDILPHPDRCSSPRRTPKGGTREDGRRIRVHKNGEKGWDNTRAGDGWRGYGWRGQAEEGRRDGHEGTGGRDTKGREGWSGWKERTRRGHDTNEHTERNAKQPTKTKTERGRGKCRRRARPFPASPTLPSAIPYPLSDPNPRSGLILRRKTSERERHESKRHDTNESVDAGAHVGATKYLAPNECVVIVKSLALRKERAQQAYPGVAKRREELTRDEDMRMANASGRLGVRGIDEGCLALPWYRFAIKNLSAEEDTYASFRLRNKSTAPILEYRET</sequence>
<evidence type="ECO:0000313" key="3">
    <source>
        <dbReference type="Proteomes" id="UP000807025"/>
    </source>
</evidence>
<reference evidence="2" key="1">
    <citation type="submission" date="2020-11" db="EMBL/GenBank/DDBJ databases">
        <authorList>
            <consortium name="DOE Joint Genome Institute"/>
            <person name="Ahrendt S."/>
            <person name="Riley R."/>
            <person name="Andreopoulos W."/>
            <person name="Labutti K."/>
            <person name="Pangilinan J."/>
            <person name="Ruiz-Duenas F.J."/>
            <person name="Barrasa J.M."/>
            <person name="Sanchez-Garcia M."/>
            <person name="Camarero S."/>
            <person name="Miyauchi S."/>
            <person name="Serrano A."/>
            <person name="Linde D."/>
            <person name="Babiker R."/>
            <person name="Drula E."/>
            <person name="Ayuso-Fernandez I."/>
            <person name="Pacheco R."/>
            <person name="Padilla G."/>
            <person name="Ferreira P."/>
            <person name="Barriuso J."/>
            <person name="Kellner H."/>
            <person name="Castanera R."/>
            <person name="Alfaro M."/>
            <person name="Ramirez L."/>
            <person name="Pisabarro A.G."/>
            <person name="Kuo A."/>
            <person name="Tritt A."/>
            <person name="Lipzen A."/>
            <person name="He G."/>
            <person name="Yan M."/>
            <person name="Ng V."/>
            <person name="Cullen D."/>
            <person name="Martin F."/>
            <person name="Rosso M.-N."/>
            <person name="Henrissat B."/>
            <person name="Hibbett D."/>
            <person name="Martinez A.T."/>
            <person name="Grigoriev I.V."/>
        </authorList>
    </citation>
    <scope>NUCLEOTIDE SEQUENCE</scope>
    <source>
        <strain evidence="2">ATCC 90797</strain>
    </source>
</reference>
<comment type="caution">
    <text evidence="2">The sequence shown here is derived from an EMBL/GenBank/DDBJ whole genome shotgun (WGS) entry which is preliminary data.</text>
</comment>
<organism evidence="2 3">
    <name type="scientific">Pleurotus eryngii</name>
    <name type="common">Boletus of the steppes</name>
    <dbReference type="NCBI Taxonomy" id="5323"/>
    <lineage>
        <taxon>Eukaryota</taxon>
        <taxon>Fungi</taxon>
        <taxon>Dikarya</taxon>
        <taxon>Basidiomycota</taxon>
        <taxon>Agaricomycotina</taxon>
        <taxon>Agaricomycetes</taxon>
        <taxon>Agaricomycetidae</taxon>
        <taxon>Agaricales</taxon>
        <taxon>Pleurotineae</taxon>
        <taxon>Pleurotaceae</taxon>
        <taxon>Pleurotus</taxon>
    </lineage>
</organism>
<protein>
    <submittedName>
        <fullName evidence="2">Uncharacterized protein</fullName>
    </submittedName>
</protein>
<feature type="compositionally biased region" description="Basic and acidic residues" evidence="1">
    <location>
        <begin position="173"/>
        <end position="192"/>
    </location>
</feature>
<feature type="region of interest" description="Disordered" evidence="1">
    <location>
        <begin position="124"/>
        <end position="319"/>
    </location>
</feature>
<proteinExistence type="predicted"/>
<feature type="compositionally biased region" description="Basic and acidic residues" evidence="1">
    <location>
        <begin position="241"/>
        <end position="264"/>
    </location>
</feature>
<feature type="compositionally biased region" description="Basic and acidic residues" evidence="1">
    <location>
        <begin position="208"/>
        <end position="229"/>
    </location>
</feature>
<evidence type="ECO:0000256" key="1">
    <source>
        <dbReference type="SAM" id="MobiDB-lite"/>
    </source>
</evidence>
<dbReference type="EMBL" id="MU154540">
    <property type="protein sequence ID" value="KAF9498020.1"/>
    <property type="molecule type" value="Genomic_DNA"/>
</dbReference>
<dbReference type="AlphaFoldDB" id="A0A9P6A190"/>
<name>A0A9P6A190_PLEER</name>
<gene>
    <name evidence="2" type="ORF">BDN71DRAFT_1429177</name>
</gene>
<feature type="compositionally biased region" description="Basic and acidic residues" evidence="1">
    <location>
        <begin position="302"/>
        <end position="317"/>
    </location>
</feature>
<accession>A0A9P6A190</accession>
<dbReference type="Proteomes" id="UP000807025">
    <property type="component" value="Unassembled WGS sequence"/>
</dbReference>
<evidence type="ECO:0000313" key="2">
    <source>
        <dbReference type="EMBL" id="KAF9498020.1"/>
    </source>
</evidence>
<keyword evidence="3" id="KW-1185">Reference proteome</keyword>